<dbReference type="AlphaFoldDB" id="A0A1G6KZE5"/>
<evidence type="ECO:0000259" key="3">
    <source>
        <dbReference type="PROSITE" id="PS50968"/>
    </source>
</evidence>
<keyword evidence="5" id="KW-1185">Reference proteome</keyword>
<keyword evidence="2" id="KW-0450">Lipoyl</keyword>
<dbReference type="Pfam" id="PF00364">
    <property type="entry name" value="Biotin_lipoyl"/>
    <property type="match status" value="1"/>
</dbReference>
<dbReference type="STRING" id="416944.SAMN05421548_10631"/>
<dbReference type="InterPro" id="IPR011053">
    <property type="entry name" value="Single_hybrid_motif"/>
</dbReference>
<protein>
    <submittedName>
        <fullName evidence="4">Pyruvate dehydrogenase E2 component (Dihydrolipoamide acetyltransferase)</fullName>
    </submittedName>
</protein>
<dbReference type="InterPro" id="IPR003016">
    <property type="entry name" value="2-oxoA_DH_lipoyl-BS"/>
</dbReference>
<name>A0A1G6KZE5_9BURK</name>
<dbReference type="SUPFAM" id="SSF51230">
    <property type="entry name" value="Single hybrid motif"/>
    <property type="match status" value="1"/>
</dbReference>
<dbReference type="Gene3D" id="3.40.50.1820">
    <property type="entry name" value="alpha/beta hydrolase"/>
    <property type="match status" value="1"/>
</dbReference>
<dbReference type="PRINTS" id="PR00111">
    <property type="entry name" value="ABHYDROLASE"/>
</dbReference>
<dbReference type="PANTHER" id="PTHR43194">
    <property type="entry name" value="HYDROLASE ALPHA/BETA FOLD FAMILY"/>
    <property type="match status" value="1"/>
</dbReference>
<dbReference type="InterPro" id="IPR050228">
    <property type="entry name" value="Carboxylesterase_BioH"/>
</dbReference>
<keyword evidence="4" id="KW-0808">Transferase</keyword>
<sequence length="373" mass="39454">MPIHMITMPKWGLSMEQGQVNGWLKSIGDKVARGDELLDVESDKIASGVECAFEGVLRRQIAKEGDTLPVGALLGVVADADAAEADIDAAVAGFQHDFVPAQAGDAEAGPQPEKTQIAGRTMRHLKQGEGEGIPVVLIHGFGGDLNNWLFNHADLAGERAVWALDLPGHGESGKAIESGSLDELAQSVIAFLDAQKIDKAHLVGHSLGGAVAMAVAEQAPGRVASLVLIASAGLGEEIDGAYIEGFVSATNRNALKPHVTKLFADPELVTRQLVEDLVKYKRLEGVQAALGKIAGQAFEGGAQRRVFRERLALLAPRALVIWGEADQIIPSHHAQGLPSQVRVEVIAGKGHMVQMEAAQEVNRLLKAFFGEGA</sequence>
<gene>
    <name evidence="4" type="ORF">SAMN05421548_10631</name>
</gene>
<evidence type="ECO:0000313" key="5">
    <source>
        <dbReference type="Proteomes" id="UP000198908"/>
    </source>
</evidence>
<dbReference type="SUPFAM" id="SSF53474">
    <property type="entry name" value="alpha/beta-Hydrolases"/>
    <property type="match status" value="1"/>
</dbReference>
<dbReference type="PROSITE" id="PS50968">
    <property type="entry name" value="BIOTINYL_LIPOYL"/>
    <property type="match status" value="1"/>
</dbReference>
<dbReference type="EMBL" id="FMYQ01000006">
    <property type="protein sequence ID" value="SDC35835.1"/>
    <property type="molecule type" value="Genomic_DNA"/>
</dbReference>
<comment type="cofactor">
    <cofactor evidence="1">
        <name>(R)-lipoate</name>
        <dbReference type="ChEBI" id="CHEBI:83088"/>
    </cofactor>
</comment>
<dbReference type="NCBIfam" id="NF011457">
    <property type="entry name" value="PRK14875.1"/>
    <property type="match status" value="1"/>
</dbReference>
<organism evidence="4 5">
    <name type="scientific">Paraburkholderia lycopersici</name>
    <dbReference type="NCBI Taxonomy" id="416944"/>
    <lineage>
        <taxon>Bacteria</taxon>
        <taxon>Pseudomonadati</taxon>
        <taxon>Pseudomonadota</taxon>
        <taxon>Betaproteobacteria</taxon>
        <taxon>Burkholderiales</taxon>
        <taxon>Burkholderiaceae</taxon>
        <taxon>Paraburkholderia</taxon>
    </lineage>
</organism>
<proteinExistence type="predicted"/>
<dbReference type="Pfam" id="PF00561">
    <property type="entry name" value="Abhydrolase_1"/>
    <property type="match status" value="1"/>
</dbReference>
<dbReference type="InterPro" id="IPR000089">
    <property type="entry name" value="Biotin_lipoyl"/>
</dbReference>
<dbReference type="PANTHER" id="PTHR43194:SF5">
    <property type="entry name" value="PIMELOYL-[ACYL-CARRIER PROTEIN] METHYL ESTER ESTERASE"/>
    <property type="match status" value="1"/>
</dbReference>
<dbReference type="InterPro" id="IPR000073">
    <property type="entry name" value="AB_hydrolase_1"/>
</dbReference>
<keyword evidence="4" id="KW-0670">Pyruvate</keyword>
<reference evidence="5" key="1">
    <citation type="submission" date="2016-09" db="EMBL/GenBank/DDBJ databases">
        <authorList>
            <person name="Varghese N."/>
            <person name="Submissions S."/>
        </authorList>
    </citation>
    <scope>NUCLEOTIDE SEQUENCE [LARGE SCALE GENOMIC DNA]</scope>
    <source>
        <strain evidence="5">TNe-862</strain>
    </source>
</reference>
<evidence type="ECO:0000313" key="4">
    <source>
        <dbReference type="EMBL" id="SDC35835.1"/>
    </source>
</evidence>
<accession>A0A1G6KZE5</accession>
<evidence type="ECO:0000256" key="2">
    <source>
        <dbReference type="ARBA" id="ARBA00022823"/>
    </source>
</evidence>
<dbReference type="Proteomes" id="UP000198908">
    <property type="component" value="Unassembled WGS sequence"/>
</dbReference>
<dbReference type="InterPro" id="IPR029058">
    <property type="entry name" value="AB_hydrolase_fold"/>
</dbReference>
<dbReference type="RefSeq" id="WP_091996356.1">
    <property type="nucleotide sequence ID" value="NZ_FMYQ01000006.1"/>
</dbReference>
<dbReference type="Gene3D" id="2.40.50.100">
    <property type="match status" value="1"/>
</dbReference>
<dbReference type="PROSITE" id="PS00189">
    <property type="entry name" value="LIPOYL"/>
    <property type="match status" value="1"/>
</dbReference>
<feature type="domain" description="Lipoyl-binding" evidence="3">
    <location>
        <begin position="3"/>
        <end position="78"/>
    </location>
</feature>
<dbReference type="OrthoDB" id="8562572at2"/>
<dbReference type="GO" id="GO:0016740">
    <property type="term" value="F:transferase activity"/>
    <property type="evidence" value="ECO:0007669"/>
    <property type="project" value="UniProtKB-KW"/>
</dbReference>
<dbReference type="CDD" id="cd06849">
    <property type="entry name" value="lipoyl_domain"/>
    <property type="match status" value="1"/>
</dbReference>
<evidence type="ECO:0000256" key="1">
    <source>
        <dbReference type="ARBA" id="ARBA00001938"/>
    </source>
</evidence>